<dbReference type="PaxDb" id="3708-A0A078JY44"/>
<dbReference type="Gramene" id="CDY70850">
    <property type="protein sequence ID" value="CDY70850"/>
    <property type="gene ID" value="GSBRNA2T00007928001"/>
</dbReference>
<dbReference type="EMBL" id="LK046653">
    <property type="protein sequence ID" value="CDY71614.1"/>
    <property type="molecule type" value="Genomic_DNA"/>
</dbReference>
<dbReference type="EMBL" id="LK043514">
    <property type="protein sequence ID" value="CDY70850.1"/>
    <property type="molecule type" value="Genomic_DNA"/>
</dbReference>
<sequence>MISGNRLGSFVSGGGTKSFFYANQVHILSISYRKQH</sequence>
<evidence type="ECO:0000313" key="1">
    <source>
        <dbReference type="EMBL" id="CDY70850.1"/>
    </source>
</evidence>
<protein>
    <submittedName>
        <fullName evidence="1">BnaAnng35240D protein</fullName>
    </submittedName>
    <submittedName>
        <fullName evidence="2">BnaAnng38180D protein</fullName>
    </submittedName>
</protein>
<organism evidence="2">
    <name type="scientific">Brassica napus</name>
    <name type="common">Rape</name>
    <dbReference type="NCBI Taxonomy" id="3708"/>
    <lineage>
        <taxon>Eukaryota</taxon>
        <taxon>Viridiplantae</taxon>
        <taxon>Streptophyta</taxon>
        <taxon>Embryophyta</taxon>
        <taxon>Tracheophyta</taxon>
        <taxon>Spermatophyta</taxon>
        <taxon>Magnoliopsida</taxon>
        <taxon>eudicotyledons</taxon>
        <taxon>Gunneridae</taxon>
        <taxon>Pentapetalae</taxon>
        <taxon>rosids</taxon>
        <taxon>malvids</taxon>
        <taxon>Brassicales</taxon>
        <taxon>Brassicaceae</taxon>
        <taxon>Brassiceae</taxon>
        <taxon>Brassica</taxon>
    </lineage>
</organism>
<dbReference type="Gramene" id="CDY71614">
    <property type="protein sequence ID" value="CDY71614"/>
    <property type="gene ID" value="GSBRNA2T00017612001"/>
</dbReference>
<name>A0A078JY44_BRANA</name>
<reference evidence="2" key="2">
    <citation type="submission" date="2014-06" db="EMBL/GenBank/DDBJ databases">
        <authorList>
            <person name="Genoscope - CEA"/>
        </authorList>
    </citation>
    <scope>NUCLEOTIDE SEQUENCE</scope>
</reference>
<proteinExistence type="predicted"/>
<reference evidence="2" key="1">
    <citation type="journal article" date="2014" name="Science">
        <title>Plant genetics. Early allopolyploid evolution in the post-Neolithic Brassica napus oilseed genome.</title>
        <authorList>
            <person name="Chalhoub B."/>
            <person name="Denoeud F."/>
            <person name="Liu S."/>
            <person name="Parkin I.A."/>
            <person name="Tang H."/>
            <person name="Wang X."/>
            <person name="Chiquet J."/>
            <person name="Belcram H."/>
            <person name="Tong C."/>
            <person name="Samans B."/>
            <person name="Correa M."/>
            <person name="Da Silva C."/>
            <person name="Just J."/>
            <person name="Falentin C."/>
            <person name="Koh C.S."/>
            <person name="Le Clainche I."/>
            <person name="Bernard M."/>
            <person name="Bento P."/>
            <person name="Noel B."/>
            <person name="Labadie K."/>
            <person name="Alberti A."/>
            <person name="Charles M."/>
            <person name="Arnaud D."/>
            <person name="Guo H."/>
            <person name="Daviaud C."/>
            <person name="Alamery S."/>
            <person name="Jabbari K."/>
            <person name="Zhao M."/>
            <person name="Edger P.P."/>
            <person name="Chelaifa H."/>
            <person name="Tack D."/>
            <person name="Lassalle G."/>
            <person name="Mestiri I."/>
            <person name="Schnel N."/>
            <person name="Le Paslier M.C."/>
            <person name="Fan G."/>
            <person name="Renault V."/>
            <person name="Bayer P.E."/>
            <person name="Golicz A.A."/>
            <person name="Manoli S."/>
            <person name="Lee T.H."/>
            <person name="Thi V.H."/>
            <person name="Chalabi S."/>
            <person name="Hu Q."/>
            <person name="Fan C."/>
            <person name="Tollenaere R."/>
            <person name="Lu Y."/>
            <person name="Battail C."/>
            <person name="Shen J."/>
            <person name="Sidebottom C.H."/>
            <person name="Wang X."/>
            <person name="Canaguier A."/>
            <person name="Chauveau A."/>
            <person name="Berard A."/>
            <person name="Deniot G."/>
            <person name="Guan M."/>
            <person name="Liu Z."/>
            <person name="Sun F."/>
            <person name="Lim Y.P."/>
            <person name="Lyons E."/>
            <person name="Town C.D."/>
            <person name="Bancroft I."/>
            <person name="Wang X."/>
            <person name="Meng J."/>
            <person name="Ma J."/>
            <person name="Pires J.C."/>
            <person name="King G.J."/>
            <person name="Brunel D."/>
            <person name="Delourme R."/>
            <person name="Renard M."/>
            <person name="Aury J.M."/>
            <person name="Adams K.L."/>
            <person name="Batley J."/>
            <person name="Snowdon R.J."/>
            <person name="Tost J."/>
            <person name="Edwards D."/>
            <person name="Zhou Y."/>
            <person name="Hua W."/>
            <person name="Sharpe A.G."/>
            <person name="Paterson A.H."/>
            <person name="Guan C."/>
            <person name="Wincker P."/>
        </authorList>
    </citation>
    <scope>NUCLEOTIDE SEQUENCE [LARGE SCALE GENOMIC DNA]</scope>
</reference>
<gene>
    <name evidence="2" type="primary">BnaAnng38180D</name>
    <name evidence="1" type="synonym">BnaAnng35240D</name>
    <name evidence="1" type="ORF">GSBRNA2T00007928001</name>
    <name evidence="2" type="ORF">GSBRNA2T00017612001</name>
</gene>
<evidence type="ECO:0000313" key="2">
    <source>
        <dbReference type="EMBL" id="CDY71614.1"/>
    </source>
</evidence>
<dbReference type="AlphaFoldDB" id="A0A078JY44"/>
<accession>A0A078JY44</accession>